<accession>A0A645IVX0</accession>
<comment type="caution">
    <text evidence="1">The sequence shown here is derived from an EMBL/GenBank/DDBJ whole genome shotgun (WGS) entry which is preliminary data.</text>
</comment>
<dbReference type="EMBL" id="VSSQ01116334">
    <property type="protein sequence ID" value="MPN51333.1"/>
    <property type="molecule type" value="Genomic_DNA"/>
</dbReference>
<sequence length="100" mass="11871">MRFYFDKDGIYKFEMQNILTFKDTAEKIRTFSAAEALPRLMSYKDIDNKEIISADMTYYSDEDENWQYISGINSYPVWKVIFSDGSQKHLSSIYTYSIIE</sequence>
<name>A0A645IVX0_9ZZZZ</name>
<organism evidence="1">
    <name type="scientific">bioreactor metagenome</name>
    <dbReference type="NCBI Taxonomy" id="1076179"/>
    <lineage>
        <taxon>unclassified sequences</taxon>
        <taxon>metagenomes</taxon>
        <taxon>ecological metagenomes</taxon>
    </lineage>
</organism>
<gene>
    <name evidence="1" type="ORF">SDC9_198976</name>
</gene>
<evidence type="ECO:0000313" key="1">
    <source>
        <dbReference type="EMBL" id="MPN51333.1"/>
    </source>
</evidence>
<dbReference type="AlphaFoldDB" id="A0A645IVX0"/>
<protein>
    <submittedName>
        <fullName evidence="1">Uncharacterized protein</fullName>
    </submittedName>
</protein>
<reference evidence="1" key="1">
    <citation type="submission" date="2019-08" db="EMBL/GenBank/DDBJ databases">
        <authorList>
            <person name="Kucharzyk K."/>
            <person name="Murdoch R.W."/>
            <person name="Higgins S."/>
            <person name="Loffler F."/>
        </authorList>
    </citation>
    <scope>NUCLEOTIDE SEQUENCE</scope>
</reference>
<proteinExistence type="predicted"/>